<dbReference type="AlphaFoldDB" id="A0A0D1ELS4"/>
<dbReference type="CDD" id="cd16325">
    <property type="entry name" value="LolA"/>
    <property type="match status" value="1"/>
</dbReference>
<reference evidence="3 4" key="1">
    <citation type="submission" date="2015-02" db="EMBL/GenBank/DDBJ databases">
        <title>Genome Sequence of Jannaschia aquimarina DSM28248, a member of the Roseobacter clade.</title>
        <authorList>
            <person name="Voget S."/>
            <person name="Daniel R."/>
        </authorList>
    </citation>
    <scope>NUCLEOTIDE SEQUENCE [LARGE SCALE GENOMIC DNA]</scope>
    <source>
        <strain evidence="3 4">GSW-M26</strain>
    </source>
</reference>
<protein>
    <submittedName>
        <fullName evidence="3">LolA protein</fullName>
    </submittedName>
</protein>
<evidence type="ECO:0000256" key="2">
    <source>
        <dbReference type="SAM" id="SignalP"/>
    </source>
</evidence>
<evidence type="ECO:0000256" key="1">
    <source>
        <dbReference type="ARBA" id="ARBA00022729"/>
    </source>
</evidence>
<evidence type="ECO:0000313" key="4">
    <source>
        <dbReference type="Proteomes" id="UP000032232"/>
    </source>
</evidence>
<dbReference type="OrthoDB" id="9800501at2"/>
<dbReference type="PANTHER" id="PTHR35869:SF1">
    <property type="entry name" value="OUTER-MEMBRANE LIPOPROTEIN CARRIER PROTEIN"/>
    <property type="match status" value="1"/>
</dbReference>
<dbReference type="PATRIC" id="fig|935700.4.peg.1540"/>
<dbReference type="Gene3D" id="2.50.20.10">
    <property type="entry name" value="Lipoprotein localisation LolA/LolB/LppX"/>
    <property type="match status" value="1"/>
</dbReference>
<evidence type="ECO:0000313" key="3">
    <source>
        <dbReference type="EMBL" id="KIT16700.1"/>
    </source>
</evidence>
<feature type="signal peptide" evidence="2">
    <location>
        <begin position="1"/>
        <end position="19"/>
    </location>
</feature>
<dbReference type="SUPFAM" id="SSF89392">
    <property type="entry name" value="Prokaryotic lipoproteins and lipoprotein localization factors"/>
    <property type="match status" value="1"/>
</dbReference>
<comment type="caution">
    <text evidence="3">The sequence shown here is derived from an EMBL/GenBank/DDBJ whole genome shotgun (WGS) entry which is preliminary data.</text>
</comment>
<accession>A0A0D1ELS4</accession>
<dbReference type="PANTHER" id="PTHR35869">
    <property type="entry name" value="OUTER-MEMBRANE LIPOPROTEIN CARRIER PROTEIN"/>
    <property type="match status" value="1"/>
</dbReference>
<name>A0A0D1ELS4_9RHOB</name>
<keyword evidence="1 2" id="KW-0732">Signal</keyword>
<organism evidence="3 4">
    <name type="scientific">Jannaschia aquimarina</name>
    <dbReference type="NCBI Taxonomy" id="935700"/>
    <lineage>
        <taxon>Bacteria</taxon>
        <taxon>Pseudomonadati</taxon>
        <taxon>Pseudomonadota</taxon>
        <taxon>Alphaproteobacteria</taxon>
        <taxon>Rhodobacterales</taxon>
        <taxon>Roseobacteraceae</taxon>
        <taxon>Jannaschia</taxon>
    </lineage>
</organism>
<keyword evidence="4" id="KW-1185">Reference proteome</keyword>
<feature type="chain" id="PRO_5002230112" evidence="2">
    <location>
        <begin position="20"/>
        <end position="198"/>
    </location>
</feature>
<dbReference type="InterPro" id="IPR004564">
    <property type="entry name" value="OM_lipoprot_carrier_LolA-like"/>
</dbReference>
<dbReference type="EMBL" id="JYFE01000027">
    <property type="protein sequence ID" value="KIT16700.1"/>
    <property type="molecule type" value="Genomic_DNA"/>
</dbReference>
<sequence length="198" mass="21460">MRILLAAALAALTALPAQAQIPVNAISQYLNGFRTAQAEFTQINADGTISTGDLSLRRPGRARFDYDAPNRGLVIAGGGQVAVFDPVSNTTPEQYPLSQTPLSLILEDNVNLGRSGMLVRHSGDANQTQVTLQDPENPQYGNIQLVFTPNPVTLRQWVITDESGQQTTVVLGDMRTDVNLGTSLFNIPLEMRQRGLTE</sequence>
<dbReference type="InterPro" id="IPR029046">
    <property type="entry name" value="LolA/LolB/LppX"/>
</dbReference>
<proteinExistence type="predicted"/>
<dbReference type="STRING" id="935700.jaqu_14880"/>
<gene>
    <name evidence="3" type="primary">lolA</name>
    <name evidence="3" type="ORF">jaqu_14880</name>
</gene>
<dbReference type="RefSeq" id="WP_043918323.1">
    <property type="nucleotide sequence ID" value="NZ_FZPF01000001.1"/>
</dbReference>
<dbReference type="Proteomes" id="UP000032232">
    <property type="component" value="Unassembled WGS sequence"/>
</dbReference>
<dbReference type="Pfam" id="PF03548">
    <property type="entry name" value="LolA"/>
    <property type="match status" value="1"/>
</dbReference>